<sequence>MYMAMTLDIGSNLSKNGPVKAVQVLLLSVSGSVPAEKGKYSVKFTVSLKDDAFGWDGTPLLVAAKVGKTGKFSYKEVNLSYVSSRQTIPSETGDGLTIDVNEDKAEEIHFGLYELSKKKWKGGLEIHSAISVSTPPSICLKSLSDADDLLVWATNEKVTKFYTWEPYTSKDNAISFITNIATQFLWFRAICLNDRTISVSSYVGGHKYRRKSGEIEYVLGSKYWGKGKATKAVKESVGVEGNRGLERVGALVDVENVGFQRVLEKIFPLLFMMIAT</sequence>
<organism evidence="2 3">
    <name type="scientific">Senna tora</name>
    <dbReference type="NCBI Taxonomy" id="362788"/>
    <lineage>
        <taxon>Eukaryota</taxon>
        <taxon>Viridiplantae</taxon>
        <taxon>Streptophyta</taxon>
        <taxon>Embryophyta</taxon>
        <taxon>Tracheophyta</taxon>
        <taxon>Spermatophyta</taxon>
        <taxon>Magnoliopsida</taxon>
        <taxon>eudicotyledons</taxon>
        <taxon>Gunneridae</taxon>
        <taxon>Pentapetalae</taxon>
        <taxon>rosids</taxon>
        <taxon>fabids</taxon>
        <taxon>Fabales</taxon>
        <taxon>Fabaceae</taxon>
        <taxon>Caesalpinioideae</taxon>
        <taxon>Cassia clade</taxon>
        <taxon>Senna</taxon>
    </lineage>
</organism>
<comment type="caution">
    <text evidence="2">The sequence shown here is derived from an EMBL/GenBank/DDBJ whole genome shotgun (WGS) entry which is preliminary data.</text>
</comment>
<dbReference type="AlphaFoldDB" id="A0A834XEI2"/>
<dbReference type="InterPro" id="IPR016181">
    <property type="entry name" value="Acyl_CoA_acyltransferase"/>
</dbReference>
<dbReference type="EMBL" id="JAAIUW010000002">
    <property type="protein sequence ID" value="KAF7842541.1"/>
    <property type="molecule type" value="Genomic_DNA"/>
</dbReference>
<gene>
    <name evidence="2" type="ORF">G2W53_004839</name>
</gene>
<evidence type="ECO:0000259" key="1">
    <source>
        <dbReference type="Pfam" id="PF13302"/>
    </source>
</evidence>
<dbReference type="Pfam" id="PF14299">
    <property type="entry name" value="PP2"/>
    <property type="match status" value="1"/>
</dbReference>
<evidence type="ECO:0000313" key="3">
    <source>
        <dbReference type="Proteomes" id="UP000634136"/>
    </source>
</evidence>
<dbReference type="InterPro" id="IPR025886">
    <property type="entry name" value="PP2-like"/>
</dbReference>
<evidence type="ECO:0000313" key="2">
    <source>
        <dbReference type="EMBL" id="KAF7842541.1"/>
    </source>
</evidence>
<dbReference type="PANTHER" id="PTHR46067:SF27">
    <property type="entry name" value="ACYL-COA N-ACYLTRANSFERASES (NAT) SUPERFAMILY PROTEIN"/>
    <property type="match status" value="1"/>
</dbReference>
<dbReference type="OrthoDB" id="630895at2759"/>
<dbReference type="SUPFAM" id="SSF55729">
    <property type="entry name" value="Acyl-CoA N-acyltransferases (Nat)"/>
    <property type="match status" value="1"/>
</dbReference>
<name>A0A834XEI2_9FABA</name>
<keyword evidence="3" id="KW-1185">Reference proteome</keyword>
<proteinExistence type="predicted"/>
<dbReference type="InterPro" id="IPR000182">
    <property type="entry name" value="GNAT_dom"/>
</dbReference>
<dbReference type="Proteomes" id="UP000634136">
    <property type="component" value="Unassembled WGS sequence"/>
</dbReference>
<accession>A0A834XEI2</accession>
<protein>
    <submittedName>
        <fullName evidence="2">Putative N-acetyltransferase</fullName>
    </submittedName>
</protein>
<dbReference type="Pfam" id="PF13302">
    <property type="entry name" value="Acetyltransf_3"/>
    <property type="match status" value="1"/>
</dbReference>
<reference evidence="2" key="1">
    <citation type="submission" date="2020-09" db="EMBL/GenBank/DDBJ databases">
        <title>Genome-Enabled Discovery of Anthraquinone Biosynthesis in Senna tora.</title>
        <authorList>
            <person name="Kang S.-H."/>
            <person name="Pandey R.P."/>
            <person name="Lee C.-M."/>
            <person name="Sim J.-S."/>
            <person name="Jeong J.-T."/>
            <person name="Choi B.-S."/>
            <person name="Jung M."/>
            <person name="Ginzburg D."/>
            <person name="Zhao K."/>
            <person name="Won S.Y."/>
            <person name="Oh T.-J."/>
            <person name="Yu Y."/>
            <person name="Kim N.-H."/>
            <person name="Lee O.R."/>
            <person name="Lee T.-H."/>
            <person name="Bashyal P."/>
            <person name="Kim T.-S."/>
            <person name="Lee W.-H."/>
            <person name="Kawkins C."/>
            <person name="Kim C.-K."/>
            <person name="Kim J.S."/>
            <person name="Ahn B.O."/>
            <person name="Rhee S.Y."/>
            <person name="Sohng J.K."/>
        </authorList>
    </citation>
    <scope>NUCLEOTIDE SEQUENCE</scope>
    <source>
        <tissue evidence="2">Leaf</tissue>
    </source>
</reference>
<keyword evidence="2" id="KW-0808">Transferase</keyword>
<dbReference type="PANTHER" id="PTHR46067">
    <property type="entry name" value="ACYL-COA N-ACYLTRANSFERASES (NAT) SUPERFAMILY PROTEIN"/>
    <property type="match status" value="1"/>
</dbReference>
<dbReference type="Gene3D" id="3.40.630.30">
    <property type="match status" value="1"/>
</dbReference>
<feature type="domain" description="N-acetyltransferase" evidence="1">
    <location>
        <begin position="143"/>
        <end position="266"/>
    </location>
</feature>
<dbReference type="GO" id="GO:0016747">
    <property type="term" value="F:acyltransferase activity, transferring groups other than amino-acyl groups"/>
    <property type="evidence" value="ECO:0007669"/>
    <property type="project" value="InterPro"/>
</dbReference>